<organism evidence="1 2">
    <name type="scientific">Asparagus officinalis</name>
    <name type="common">Garden asparagus</name>
    <dbReference type="NCBI Taxonomy" id="4686"/>
    <lineage>
        <taxon>Eukaryota</taxon>
        <taxon>Viridiplantae</taxon>
        <taxon>Streptophyta</taxon>
        <taxon>Embryophyta</taxon>
        <taxon>Tracheophyta</taxon>
        <taxon>Spermatophyta</taxon>
        <taxon>Magnoliopsida</taxon>
        <taxon>Liliopsida</taxon>
        <taxon>Asparagales</taxon>
        <taxon>Asparagaceae</taxon>
        <taxon>Asparagoideae</taxon>
        <taxon>Asparagus</taxon>
    </lineage>
</organism>
<sequence>MKKIQAAADEVKECYDDIGDFTDEEFINMMLFDGYFHHHFMDSSGRITAPDGSKILKDLFLLENQLPFVMHDVLISLRGCEGIEMEKVAVQYVWDRSADCGSVQVAMCASSNHNFNLSILEYQKRLRLYSVKMMKHNSHPVPNYLNMVEIIVDSKSVFYHEIAGDSFFSHLKKGPQVGPSRGLMRFFTSSSQKSPKSNSNLLVLSPKSNSNLSARMFTDVISSLVQPPTFERSRSHHLRRRRRAPLSLGRKTYWRFLAGLGKASHTQLKKGQSNSSSSPCLSINALSLDSISSIVVNCRVIEPLPLEAFSDIKALKVERAKLIS</sequence>
<dbReference type="Proteomes" id="UP000243459">
    <property type="component" value="Unassembled WGS sequence"/>
</dbReference>
<name>A0A1R3L668_ASPOF</name>
<accession>A0A1R3L668</accession>
<evidence type="ECO:0000313" key="1">
    <source>
        <dbReference type="EMBL" id="ONK55112.1"/>
    </source>
</evidence>
<protein>
    <submittedName>
        <fullName evidence="1">Uncharacterized protein</fullName>
    </submittedName>
</protein>
<dbReference type="Pfam" id="PF03140">
    <property type="entry name" value="DUF247"/>
    <property type="match status" value="1"/>
</dbReference>
<evidence type="ECO:0000313" key="2">
    <source>
        <dbReference type="Proteomes" id="UP000243459"/>
    </source>
</evidence>
<dbReference type="EMBL" id="KV863770">
    <property type="protein sequence ID" value="ONK55112.1"/>
    <property type="molecule type" value="Genomic_DNA"/>
</dbReference>
<reference evidence="2" key="1">
    <citation type="journal article" date="2017" name="Nat. Commun.">
        <title>The asparagus genome sheds light on the origin and evolution of a young Y chromosome.</title>
        <authorList>
            <person name="Harkess A."/>
            <person name="Zhou J."/>
            <person name="Xu C."/>
            <person name="Bowers J.E."/>
            <person name="Van der Hulst R."/>
            <person name="Ayyampalayam S."/>
            <person name="Mercati F."/>
            <person name="Riccardi P."/>
            <person name="McKain M.R."/>
            <person name="Kakrana A."/>
            <person name="Tang H."/>
            <person name="Ray J."/>
            <person name="Groenendijk J."/>
            <person name="Arikit S."/>
            <person name="Mathioni S.M."/>
            <person name="Nakano M."/>
            <person name="Shan H."/>
            <person name="Telgmann-Rauber A."/>
            <person name="Kanno A."/>
            <person name="Yue Z."/>
            <person name="Chen H."/>
            <person name="Li W."/>
            <person name="Chen Y."/>
            <person name="Xu X."/>
            <person name="Zhang Y."/>
            <person name="Luo S."/>
            <person name="Chen H."/>
            <person name="Gao J."/>
            <person name="Mao Z."/>
            <person name="Pires J.C."/>
            <person name="Luo M."/>
            <person name="Kudrna D."/>
            <person name="Wing R.A."/>
            <person name="Meyers B.C."/>
            <person name="Yi K."/>
            <person name="Kong H."/>
            <person name="Lavrijsen P."/>
            <person name="Sunseri F."/>
            <person name="Falavigna A."/>
            <person name="Ye Y."/>
            <person name="Leebens-Mack J.H."/>
            <person name="Chen G."/>
        </authorList>
    </citation>
    <scope>NUCLEOTIDE SEQUENCE [LARGE SCALE GENOMIC DNA]</scope>
    <source>
        <strain evidence="2">cv. DH0086</strain>
    </source>
</reference>
<keyword evidence="2" id="KW-1185">Reference proteome</keyword>
<gene>
    <name evidence="1" type="ORF">A4U43_UnF7480</name>
</gene>
<dbReference type="Gramene" id="ONK55112">
    <property type="protein sequence ID" value="ONK55112"/>
    <property type="gene ID" value="A4U43_UnF7480"/>
</dbReference>
<dbReference type="InterPro" id="IPR004158">
    <property type="entry name" value="DUF247_pln"/>
</dbReference>
<dbReference type="AlphaFoldDB" id="A0A1R3L668"/>
<proteinExistence type="predicted"/>